<evidence type="ECO:0000313" key="2">
    <source>
        <dbReference type="EMBL" id="CAA2106476.1"/>
    </source>
</evidence>
<gene>
    <name evidence="2" type="ORF">VVAX_03758</name>
</gene>
<keyword evidence="1" id="KW-0732">Signal</keyword>
<protein>
    <recommendedName>
        <fullName evidence="3">Cytochrome c domain-containing protein</fullName>
    </recommendedName>
</protein>
<feature type="signal peptide" evidence="1">
    <location>
        <begin position="1"/>
        <end position="28"/>
    </location>
</feature>
<accession>A0A679J2C9</accession>
<dbReference type="AlphaFoldDB" id="A0A679J2C9"/>
<name>A0A679J2C9_VARPD</name>
<evidence type="ECO:0008006" key="3">
    <source>
        <dbReference type="Google" id="ProtNLM"/>
    </source>
</evidence>
<sequence length="583" mass="62527">MGRVHFLQHSLTAGLALALSLAATATHAAEPLLLVTSPAALQAAEESGAAFSRWFGQSPGANGIASNQSLMGSAAWRSVAEPIGASLASIQRRDRQAGVGIAKYPHRLFDARWLASPDAWFELVGVANRMDRRPFQEKEGACGETRLVYRLAYRTAAMQSRLPMTVNVELRGDAPDADGSCAGAAKRWQPPQSAMSDEATGRWLVSADGPLAPQRLALARISQVTTNLQSVRWPSAVRPDLGGHAEYMLRAFRWNAAAKRFDAGPLENTPDVARLKADASLRKELLQWLQQPANLRALDEASLRIPDRFLAMESISVAPRGIERLANKPFAQVFAAGQWPGDWQAVPDSRTLQSPQAVLRRLDDLSCAGCHQSRAVAGFHLLGVDRRGASRTFTAGNALAVPHSPHVQDELARRGSYVRAALSTARPDPFRPLAEPGEPDAAAEKATVGARCEPTRITASANPWLDRAQKLPRITCEGAASVCETTSVGFPGGMCSGPCDPNDRSGTCGGIAILSDFNSCLAAKKPFGECLSRHTRPGNLRSCSAAQACRDDYICAQADGQSEGHGACIPPYFLFQMRVDGHS</sequence>
<organism evidence="2">
    <name type="scientific">Variovorax paradoxus</name>
    <dbReference type="NCBI Taxonomy" id="34073"/>
    <lineage>
        <taxon>Bacteria</taxon>
        <taxon>Pseudomonadati</taxon>
        <taxon>Pseudomonadota</taxon>
        <taxon>Betaproteobacteria</taxon>
        <taxon>Burkholderiales</taxon>
        <taxon>Comamonadaceae</taxon>
        <taxon>Variovorax</taxon>
    </lineage>
</organism>
<feature type="chain" id="PRO_5025460536" description="Cytochrome c domain-containing protein" evidence="1">
    <location>
        <begin position="29"/>
        <end position="583"/>
    </location>
</feature>
<evidence type="ECO:0000256" key="1">
    <source>
        <dbReference type="SAM" id="SignalP"/>
    </source>
</evidence>
<proteinExistence type="predicted"/>
<reference evidence="2" key="1">
    <citation type="submission" date="2019-12" db="EMBL/GenBank/DDBJ databases">
        <authorList>
            <person name="Cremers G."/>
        </authorList>
    </citation>
    <scope>NUCLEOTIDE SEQUENCE</scope>
    <source>
        <strain evidence="2">Vvax</strain>
    </source>
</reference>
<dbReference type="EMBL" id="LR743507">
    <property type="protein sequence ID" value="CAA2106476.1"/>
    <property type="molecule type" value="Genomic_DNA"/>
</dbReference>